<comment type="similarity">
    <text evidence="4 8">Belongs to the class-III pyridoxal-phosphate-dependent aminotransferase family. HemL subfamily.</text>
</comment>
<dbReference type="Proteomes" id="UP001549122">
    <property type="component" value="Unassembled WGS sequence"/>
</dbReference>
<dbReference type="NCBIfam" id="TIGR00713">
    <property type="entry name" value="hemL"/>
    <property type="match status" value="1"/>
</dbReference>
<evidence type="ECO:0000256" key="3">
    <source>
        <dbReference type="ARBA" id="ARBA00004819"/>
    </source>
</evidence>
<dbReference type="SUPFAM" id="SSF53383">
    <property type="entry name" value="PLP-dependent transferases"/>
    <property type="match status" value="1"/>
</dbReference>
<reference evidence="9 10" key="1">
    <citation type="submission" date="2024-06" db="EMBL/GenBank/DDBJ databases">
        <title>Genomic Encyclopedia of Type Strains, Phase IV (KMG-IV): sequencing the most valuable type-strain genomes for metagenomic binning, comparative biology and taxonomic classification.</title>
        <authorList>
            <person name="Goeker M."/>
        </authorList>
    </citation>
    <scope>NUCLEOTIDE SEQUENCE [LARGE SCALE GENOMIC DNA]</scope>
    <source>
        <strain evidence="9 10">DSM 28303</strain>
    </source>
</reference>
<dbReference type="CDD" id="cd00610">
    <property type="entry name" value="OAT_like"/>
    <property type="match status" value="1"/>
</dbReference>
<dbReference type="InterPro" id="IPR015424">
    <property type="entry name" value="PyrdxlP-dep_Trfase"/>
</dbReference>
<dbReference type="HAMAP" id="MF_00375">
    <property type="entry name" value="HemL_aminotrans_3"/>
    <property type="match status" value="1"/>
</dbReference>
<dbReference type="InterPro" id="IPR005814">
    <property type="entry name" value="Aminotrans_3"/>
</dbReference>
<dbReference type="PANTHER" id="PTHR43713:SF3">
    <property type="entry name" value="GLUTAMATE-1-SEMIALDEHYDE 2,1-AMINOMUTASE 1, CHLOROPLASTIC-RELATED"/>
    <property type="match status" value="1"/>
</dbReference>
<dbReference type="NCBIfam" id="NF000818">
    <property type="entry name" value="PRK00062.1"/>
    <property type="match status" value="1"/>
</dbReference>
<evidence type="ECO:0000313" key="9">
    <source>
        <dbReference type="EMBL" id="MET3557157.1"/>
    </source>
</evidence>
<comment type="subcellular location">
    <subcellularLocation>
        <location evidence="8">Cytoplasm</location>
    </subcellularLocation>
</comment>
<dbReference type="InterPro" id="IPR015421">
    <property type="entry name" value="PyrdxlP-dep_Trfase_major"/>
</dbReference>
<dbReference type="GO" id="GO:0042286">
    <property type="term" value="F:glutamate-1-semialdehyde 2,1-aminomutase activity"/>
    <property type="evidence" value="ECO:0007669"/>
    <property type="project" value="UniProtKB-EC"/>
</dbReference>
<comment type="catalytic activity">
    <reaction evidence="1 8">
        <text>(S)-4-amino-5-oxopentanoate = 5-aminolevulinate</text>
        <dbReference type="Rhea" id="RHEA:14265"/>
        <dbReference type="ChEBI" id="CHEBI:57501"/>
        <dbReference type="ChEBI" id="CHEBI:356416"/>
        <dbReference type="EC" id="5.4.3.8"/>
    </reaction>
</comment>
<dbReference type="EC" id="5.4.3.8" evidence="8"/>
<proteinExistence type="inferred from homology"/>
<keyword evidence="5 8" id="KW-0663">Pyridoxal phosphate</keyword>
<keyword evidence="8" id="KW-0963">Cytoplasm</keyword>
<evidence type="ECO:0000256" key="7">
    <source>
        <dbReference type="ARBA" id="ARBA00023244"/>
    </source>
</evidence>
<evidence type="ECO:0000256" key="6">
    <source>
        <dbReference type="ARBA" id="ARBA00023235"/>
    </source>
</evidence>
<dbReference type="InterPro" id="IPR004639">
    <property type="entry name" value="4pyrrol_synth_GluAld_NH2Trfase"/>
</dbReference>
<dbReference type="PROSITE" id="PS00600">
    <property type="entry name" value="AA_TRANSFER_CLASS_3"/>
    <property type="match status" value="1"/>
</dbReference>
<dbReference type="InterPro" id="IPR049704">
    <property type="entry name" value="Aminotrans_3_PPA_site"/>
</dbReference>
<comment type="subunit">
    <text evidence="8">Homodimer.</text>
</comment>
<dbReference type="RefSeq" id="WP_354363863.1">
    <property type="nucleotide sequence ID" value="NZ_JBEPLO010000002.1"/>
</dbReference>
<evidence type="ECO:0000256" key="5">
    <source>
        <dbReference type="ARBA" id="ARBA00022898"/>
    </source>
</evidence>
<comment type="cofactor">
    <cofactor evidence="2 8">
        <name>pyridoxal 5'-phosphate</name>
        <dbReference type="ChEBI" id="CHEBI:597326"/>
    </cofactor>
</comment>
<comment type="pathway">
    <text evidence="3">Porphyrin-containing compound metabolism; protoporphyrin-IX biosynthesis; 5-aminolevulinate from L-glutamyl-tRNA(Glu): step 2/2.</text>
</comment>
<accession>A0ABV2FF20</accession>
<evidence type="ECO:0000313" key="10">
    <source>
        <dbReference type="Proteomes" id="UP001549122"/>
    </source>
</evidence>
<evidence type="ECO:0000256" key="1">
    <source>
        <dbReference type="ARBA" id="ARBA00001579"/>
    </source>
</evidence>
<dbReference type="EMBL" id="JBEPLO010000002">
    <property type="protein sequence ID" value="MET3557157.1"/>
    <property type="molecule type" value="Genomic_DNA"/>
</dbReference>
<sequence>MNLEQSQQAFEAAKQIFPGGVNSPVRAFGAVGGTPRFIDRAKGAYLYDVDGNRYIDYVLSWGPMILGHAHDEVVQAVKTSVDKGTSYGAPSPLETRLGQLLKERLPYLERLRMVSSGTEATMSAIRLARGVTKRDKVIKFIGCYHGHSDAFLVAAGSGLATFGQPNSPGVPIGTAADTITLPYNDREALRACFEAHGQDIAGLIIEGIAGNMGLIPADEAFIKDCRDLTRQYGALFILDEVMTGFRAHYGGAAAVYGIEPDLVCLGKVVGGGFPMAVFGGRKVYMDQIAPLGAVYQAGTLSGNPIAMTAGYETLSRLSPELFDQMEQQVKTLCQGLRELAAKHQVPMQVVHRGTMFGFFFNDHPVRQFSDAAASDHALFAKVHQGLLKRGIYLAPSQYEANFISAAHSSEDIEETLVAFDQVLGDCHG</sequence>
<name>A0ABV2FF20_9STRE</name>
<evidence type="ECO:0000256" key="8">
    <source>
        <dbReference type="HAMAP-Rule" id="MF_00375"/>
    </source>
</evidence>
<organism evidence="9 10">
    <name type="scientific">Streptococcus rupicaprae</name>
    <dbReference type="NCBI Taxonomy" id="759619"/>
    <lineage>
        <taxon>Bacteria</taxon>
        <taxon>Bacillati</taxon>
        <taxon>Bacillota</taxon>
        <taxon>Bacilli</taxon>
        <taxon>Lactobacillales</taxon>
        <taxon>Streptococcaceae</taxon>
        <taxon>Streptococcus</taxon>
    </lineage>
</organism>
<evidence type="ECO:0000256" key="4">
    <source>
        <dbReference type="ARBA" id="ARBA00008981"/>
    </source>
</evidence>
<dbReference type="Pfam" id="PF00202">
    <property type="entry name" value="Aminotran_3"/>
    <property type="match status" value="1"/>
</dbReference>
<keyword evidence="6 8" id="KW-0413">Isomerase</keyword>
<dbReference type="InterPro" id="IPR015422">
    <property type="entry name" value="PyrdxlP-dep_Trfase_small"/>
</dbReference>
<comment type="caution">
    <text evidence="9">The sequence shown here is derived from an EMBL/GenBank/DDBJ whole genome shotgun (WGS) entry which is preliminary data.</text>
</comment>
<protein>
    <recommendedName>
        <fullName evidence="8">Glutamate-1-semialdehyde 2,1-aminomutase</fullName>
        <shortName evidence="8">GSA</shortName>
        <ecNumber evidence="8">5.4.3.8</ecNumber>
    </recommendedName>
    <alternativeName>
        <fullName evidence="8">Glutamate-1-semialdehyde aminotransferase</fullName>
        <shortName evidence="8">GSA-AT</shortName>
    </alternativeName>
</protein>
<dbReference type="PANTHER" id="PTHR43713">
    <property type="entry name" value="GLUTAMATE-1-SEMIALDEHYDE 2,1-AMINOMUTASE"/>
    <property type="match status" value="1"/>
</dbReference>
<keyword evidence="7 8" id="KW-0627">Porphyrin biosynthesis</keyword>
<evidence type="ECO:0000256" key="2">
    <source>
        <dbReference type="ARBA" id="ARBA00001933"/>
    </source>
</evidence>
<dbReference type="Gene3D" id="3.90.1150.10">
    <property type="entry name" value="Aspartate Aminotransferase, domain 1"/>
    <property type="match status" value="1"/>
</dbReference>
<feature type="modified residue" description="N6-(pyridoxal phosphate)lysine" evidence="8">
    <location>
        <position position="267"/>
    </location>
</feature>
<gene>
    <name evidence="8" type="primary">hemL</name>
    <name evidence="9" type="ORF">ABID29_000266</name>
</gene>
<keyword evidence="10" id="KW-1185">Reference proteome</keyword>
<dbReference type="Gene3D" id="3.40.640.10">
    <property type="entry name" value="Type I PLP-dependent aspartate aminotransferase-like (Major domain)"/>
    <property type="match status" value="1"/>
</dbReference>